<evidence type="ECO:0000256" key="4">
    <source>
        <dbReference type="HAMAP-Rule" id="MF_01091"/>
    </source>
</evidence>
<dbReference type="EC" id="1.5.98.2" evidence="4"/>
<dbReference type="GO" id="GO:0018537">
    <property type="term" value="F:coenzyme F420-dependent N5,N10-methenyltetrahydromethanopterin reductase activity"/>
    <property type="evidence" value="ECO:0007669"/>
    <property type="project" value="UniProtKB-UniRule"/>
</dbReference>
<organism evidence="6 7">
    <name type="scientific">Halospeciosus flavus</name>
    <dbReference type="NCBI Taxonomy" id="3032283"/>
    <lineage>
        <taxon>Archaea</taxon>
        <taxon>Methanobacteriati</taxon>
        <taxon>Methanobacteriota</taxon>
        <taxon>Stenosarchaea group</taxon>
        <taxon>Halobacteria</taxon>
        <taxon>Halobacteriales</taxon>
        <taxon>Halobacteriaceae</taxon>
        <taxon>Halospeciosus</taxon>
    </lineage>
</organism>
<evidence type="ECO:0000313" key="6">
    <source>
        <dbReference type="EMBL" id="MFC7200849.1"/>
    </source>
</evidence>
<dbReference type="PANTHER" id="PTHR43244">
    <property type="match status" value="1"/>
</dbReference>
<evidence type="ECO:0000256" key="1">
    <source>
        <dbReference type="ARBA" id="ARBA00022490"/>
    </source>
</evidence>
<dbReference type="InterPro" id="IPR011251">
    <property type="entry name" value="Luciferase-like_dom"/>
</dbReference>
<comment type="catalytic activity">
    <reaction evidence="4">
        <text>5-methyl-5,6,7,8-tetrahydromethanopterin + oxidized coenzyme F420-(gamma-L-Glu)(n) + H(+) = 5,10-methylenetetrahydromethanopterin + reduced coenzyme F420-(gamma-L-Glu)(n)</text>
        <dbReference type="Rhea" id="RHEA:21144"/>
        <dbReference type="Rhea" id="RHEA-COMP:12939"/>
        <dbReference type="Rhea" id="RHEA-COMP:14378"/>
        <dbReference type="ChEBI" id="CHEBI:15378"/>
        <dbReference type="ChEBI" id="CHEBI:57818"/>
        <dbReference type="ChEBI" id="CHEBI:58116"/>
        <dbReference type="ChEBI" id="CHEBI:133980"/>
        <dbReference type="ChEBI" id="CHEBI:139511"/>
        <dbReference type="EC" id="1.5.98.2"/>
    </reaction>
</comment>
<reference evidence="6 7" key="1">
    <citation type="journal article" date="2019" name="Int. J. Syst. Evol. Microbiol.">
        <title>The Global Catalogue of Microorganisms (GCM) 10K type strain sequencing project: providing services to taxonomists for standard genome sequencing and annotation.</title>
        <authorList>
            <consortium name="The Broad Institute Genomics Platform"/>
            <consortium name="The Broad Institute Genome Sequencing Center for Infectious Disease"/>
            <person name="Wu L."/>
            <person name="Ma J."/>
        </authorList>
    </citation>
    <scope>NUCLEOTIDE SEQUENCE [LARGE SCALE GENOMIC DNA]</scope>
    <source>
        <strain evidence="6 7">XZGYJ-43</strain>
    </source>
</reference>
<name>A0ABD5Z6U5_9EURY</name>
<dbReference type="RefSeq" id="WP_279527614.1">
    <property type="nucleotide sequence ID" value="NZ_CP122312.1"/>
</dbReference>
<proteinExistence type="inferred from homology"/>
<dbReference type="CDD" id="cd01097">
    <property type="entry name" value="Tetrahydromethanopterin_reductase"/>
    <property type="match status" value="1"/>
</dbReference>
<dbReference type="AlphaFoldDB" id="A0ABD5Z6U5"/>
<keyword evidence="2 4" id="KW-0554">One-carbon metabolism</keyword>
<feature type="domain" description="Luciferase-like" evidence="5">
    <location>
        <begin position="14"/>
        <end position="298"/>
    </location>
</feature>
<dbReference type="NCBIfam" id="NF002619">
    <property type="entry name" value="PRK02271.1"/>
    <property type="match status" value="1"/>
</dbReference>
<dbReference type="GO" id="GO:0006730">
    <property type="term" value="P:one-carbon metabolic process"/>
    <property type="evidence" value="ECO:0007669"/>
    <property type="project" value="UniProtKB-UniRule"/>
</dbReference>
<keyword evidence="7" id="KW-1185">Reference proteome</keyword>
<keyword evidence="3 4" id="KW-0560">Oxidoreductase</keyword>
<sequence>MAEGEGLRGIELTPELPVDEVADLGAAAEAAGFDTVFASGHYFNRDPMLALDRVAAATDDVALGPGVANPYDVHPVKLATQVGTLDEVSDGRAVCGVGAGDRSTLLNLGVERDRPLRRVLETMKVSQKLWAGDRVDHEGTFTARNAGLNYDVGEIPVYVGAQGPHMLQMAAKHADGVLYNASHPDDVAWAAERVAAGREQRPDSRGEFEFVVFASVSVAEERAAAREAARPPVAFITAGAEEAVLQRHDIAELDAARVAEAVEAGEYGEAAARVTEGMLDAFAVAGTPDEVAARLSAFLDDADGFVAGSPLGPDRADAIDLLGDVLDRV</sequence>
<comment type="subcellular location">
    <subcellularLocation>
        <location evidence="4">Cytoplasm</location>
    </subcellularLocation>
</comment>
<dbReference type="Gene3D" id="3.20.20.30">
    <property type="entry name" value="Luciferase-like domain"/>
    <property type="match status" value="1"/>
</dbReference>
<dbReference type="InterPro" id="IPR036661">
    <property type="entry name" value="Luciferase-like_sf"/>
</dbReference>
<evidence type="ECO:0000259" key="5">
    <source>
        <dbReference type="Pfam" id="PF00296"/>
    </source>
</evidence>
<protein>
    <recommendedName>
        <fullName evidence="4">5,10-methylenetetrahydromethanopterin reductase</fullName>
        <ecNumber evidence="4">1.5.98.2</ecNumber>
    </recommendedName>
    <alternativeName>
        <fullName evidence="4">Coenzyme F420-dependent N(5),N(10)-methylenetetrahydromethanopterin reductase</fullName>
    </alternativeName>
    <alternativeName>
        <fullName evidence="4">Methylene-H(4)MPT reductase</fullName>
    </alternativeName>
</protein>
<comment type="similarity">
    <text evidence="4">Belongs to the mer family.</text>
</comment>
<comment type="caution">
    <text evidence="6">The sequence shown here is derived from an EMBL/GenBank/DDBJ whole genome shotgun (WGS) entry which is preliminary data.</text>
</comment>
<dbReference type="Pfam" id="PF00296">
    <property type="entry name" value="Bac_luciferase"/>
    <property type="match status" value="1"/>
</dbReference>
<dbReference type="InterPro" id="IPR019946">
    <property type="entry name" value="MeH4methanopterin_reductase"/>
</dbReference>
<dbReference type="GO" id="GO:0005737">
    <property type="term" value="C:cytoplasm"/>
    <property type="evidence" value="ECO:0007669"/>
    <property type="project" value="UniProtKB-SubCell"/>
</dbReference>
<evidence type="ECO:0000313" key="7">
    <source>
        <dbReference type="Proteomes" id="UP001596447"/>
    </source>
</evidence>
<dbReference type="Proteomes" id="UP001596447">
    <property type="component" value="Unassembled WGS sequence"/>
</dbReference>
<comment type="function">
    <text evidence="4">Catalyzes the oxidation of methyl-H(4)MPT to methylene-H(4)MPT.</text>
</comment>
<dbReference type="PANTHER" id="PTHR43244:SF1">
    <property type="entry name" value="5,10-METHYLENETETRAHYDROMETHANOPTERIN REDUCTASE"/>
    <property type="match status" value="1"/>
</dbReference>
<evidence type="ECO:0000256" key="2">
    <source>
        <dbReference type="ARBA" id="ARBA00022563"/>
    </source>
</evidence>
<dbReference type="HAMAP" id="MF_01091">
    <property type="entry name" value="F420_mer"/>
    <property type="match status" value="1"/>
</dbReference>
<dbReference type="InterPro" id="IPR050564">
    <property type="entry name" value="F420-G6PD/mer"/>
</dbReference>
<gene>
    <name evidence="4" type="primary">mer</name>
    <name evidence="6" type="ORF">ACFQJ9_15780</name>
</gene>
<dbReference type="EMBL" id="JBHTAR010000011">
    <property type="protein sequence ID" value="MFC7200849.1"/>
    <property type="molecule type" value="Genomic_DNA"/>
</dbReference>
<evidence type="ECO:0000256" key="3">
    <source>
        <dbReference type="ARBA" id="ARBA00023002"/>
    </source>
</evidence>
<keyword evidence="1 4" id="KW-0963">Cytoplasm</keyword>
<dbReference type="SUPFAM" id="SSF51679">
    <property type="entry name" value="Bacterial luciferase-like"/>
    <property type="match status" value="1"/>
</dbReference>
<accession>A0ABD5Z6U5</accession>